<dbReference type="HOGENOM" id="CLU_086710_2_1_1"/>
<accession>J3JWH9</accession>
<dbReference type="Gene3D" id="3.30.70.3250">
    <property type="entry name" value="Ribonuclease P, Pop5 subunit"/>
    <property type="match status" value="1"/>
</dbReference>
<evidence type="ECO:0000256" key="3">
    <source>
        <dbReference type="ARBA" id="ARBA00022694"/>
    </source>
</evidence>
<dbReference type="Pfam" id="PF01900">
    <property type="entry name" value="RNase_P_Rpp14"/>
    <property type="match status" value="1"/>
</dbReference>
<dbReference type="InterPro" id="IPR002759">
    <property type="entry name" value="Pop5/Rpp14/Rnp2-like"/>
</dbReference>
<keyword evidence="4 6" id="KW-0539">Nucleus</keyword>
<comment type="similarity">
    <text evidence="1 6">Belongs to the eukaryotic/archaeal RNase P protein component 2 family.</text>
</comment>
<sequence>MVRYKNRYIVLEVNSNTSSNSIDYTPLKLTDSALNHSLHVKMQQLHGDFGIAAIRAGLYVKYINELTKVAVIKCRHGPHTLITSVIPFITHIESHNVSCNILYVGATLRKCFSFIKLHQERKCDEFCAHIDSEEAKQLRAVLLNFEKLLNVVVN</sequence>
<keyword evidence="3 6" id="KW-0819">tRNA processing</keyword>
<dbReference type="InterPro" id="IPR016819">
    <property type="entry name" value="RNase_P/MRP_POP5"/>
</dbReference>
<dbReference type="InterPro" id="IPR038085">
    <property type="entry name" value="Rnp2-like_sf"/>
</dbReference>
<proteinExistence type="evidence at transcript level"/>
<evidence type="ECO:0000256" key="6">
    <source>
        <dbReference type="PIRNR" id="PIRNR023803"/>
    </source>
</evidence>
<dbReference type="PANTHER" id="PTHR48414:SF1">
    <property type="entry name" value="POP5 HOMOLOG, RIBONUCLEASE P_MRP SUBUNIT"/>
    <property type="match status" value="1"/>
</dbReference>
<keyword evidence="2" id="KW-0698">rRNA processing</keyword>
<evidence type="ECO:0000313" key="7">
    <source>
        <dbReference type="EMBL" id="AEE62559.1"/>
    </source>
</evidence>
<dbReference type="PANTHER" id="PTHR48414">
    <property type="entry name" value="POP5 HOMOLOG, RIBONUCLEASE P_MRP SUBUNIT"/>
    <property type="match status" value="1"/>
</dbReference>
<dbReference type="GO" id="GO:0006364">
    <property type="term" value="P:rRNA processing"/>
    <property type="evidence" value="ECO:0007669"/>
    <property type="project" value="UniProtKB-KW"/>
</dbReference>
<dbReference type="GO" id="GO:0033204">
    <property type="term" value="F:ribonuclease P RNA binding"/>
    <property type="evidence" value="ECO:0007669"/>
    <property type="project" value="InterPro"/>
</dbReference>
<dbReference type="GO" id="GO:0001682">
    <property type="term" value="P:tRNA 5'-leader removal"/>
    <property type="evidence" value="ECO:0007669"/>
    <property type="project" value="InterPro"/>
</dbReference>
<dbReference type="EMBL" id="BT127597">
    <property type="protein sequence ID" value="AEE62559.1"/>
    <property type="molecule type" value="mRNA"/>
</dbReference>
<dbReference type="GO" id="GO:0005730">
    <property type="term" value="C:nucleolus"/>
    <property type="evidence" value="ECO:0007669"/>
    <property type="project" value="UniProtKB-SubCell"/>
</dbReference>
<dbReference type="PIRSF" id="PIRSF023803">
    <property type="entry name" value="Ribonuclease_P_prd"/>
    <property type="match status" value="1"/>
</dbReference>
<evidence type="ECO:0000256" key="5">
    <source>
        <dbReference type="ARBA" id="ARBA00044198"/>
    </source>
</evidence>
<dbReference type="OrthoDB" id="277888at2759"/>
<comment type="subcellular location">
    <subcellularLocation>
        <location evidence="6">Nucleus</location>
        <location evidence="6">Nucleolus</location>
    </subcellularLocation>
</comment>
<organism evidence="7">
    <name type="scientific">Dendroctonus ponderosae</name>
    <name type="common">Mountain pine beetle</name>
    <dbReference type="NCBI Taxonomy" id="77166"/>
    <lineage>
        <taxon>Eukaryota</taxon>
        <taxon>Metazoa</taxon>
        <taxon>Ecdysozoa</taxon>
        <taxon>Arthropoda</taxon>
        <taxon>Hexapoda</taxon>
        <taxon>Insecta</taxon>
        <taxon>Pterygota</taxon>
        <taxon>Neoptera</taxon>
        <taxon>Endopterygota</taxon>
        <taxon>Coleoptera</taxon>
        <taxon>Polyphaga</taxon>
        <taxon>Cucujiformia</taxon>
        <taxon>Curculionidae</taxon>
        <taxon>Scolytinae</taxon>
        <taxon>Dendroctonus</taxon>
    </lineage>
</organism>
<protein>
    <recommendedName>
        <fullName evidence="5 6">Ribonuclease P/MRP protein subunit POP5</fullName>
    </recommendedName>
</protein>
<name>J3JWH9_DENPD</name>
<evidence type="ECO:0000256" key="2">
    <source>
        <dbReference type="ARBA" id="ARBA00022552"/>
    </source>
</evidence>
<comment type="function">
    <text evidence="6">Component of ribonuclease P, a protein complex that generates mature tRNA molecules by cleaving their 5'-ends.</text>
</comment>
<reference evidence="7" key="1">
    <citation type="journal article" date="2012" name="Insect Biochem. Mol. Biol.">
        <title>Transcriptome and full-length cDNA resources for the mountain pine beetle, Dendroctonus ponderosae Hopkins, a major insect pest of pine forests.</title>
        <authorList>
            <person name="Keeling C.I."/>
            <person name="Henderson H."/>
            <person name="Li M."/>
            <person name="Yuen M."/>
            <person name="Clark E.L."/>
            <person name="Fraser J.D."/>
            <person name="Huber D.P."/>
            <person name="Liao N.Y."/>
            <person name="Roderick Docking T."/>
            <person name="Birol I."/>
            <person name="Chan S.K."/>
            <person name="Taylor G.A."/>
            <person name="Palmquist D."/>
            <person name="Jones S.J."/>
            <person name="Bohlmann J."/>
        </authorList>
    </citation>
    <scope>NUCLEOTIDE SEQUENCE</scope>
    <source>
        <tissue evidence="7">Whole teneral adults of undetermined sex</tissue>
    </source>
</reference>
<dbReference type="GO" id="GO:0030677">
    <property type="term" value="C:ribonuclease P complex"/>
    <property type="evidence" value="ECO:0007669"/>
    <property type="project" value="InterPro"/>
</dbReference>
<dbReference type="AlphaFoldDB" id="J3JWH9"/>
<evidence type="ECO:0000256" key="4">
    <source>
        <dbReference type="ARBA" id="ARBA00023242"/>
    </source>
</evidence>
<evidence type="ECO:0000256" key="1">
    <source>
        <dbReference type="ARBA" id="ARBA00010800"/>
    </source>
</evidence>
<dbReference type="SUPFAM" id="SSF160350">
    <property type="entry name" value="Rnp2-like"/>
    <property type="match status" value="1"/>
</dbReference>